<organism evidence="2 3">
    <name type="scientific">Arthrobacter horti</name>
    <dbReference type="NCBI Taxonomy" id="3068273"/>
    <lineage>
        <taxon>Bacteria</taxon>
        <taxon>Bacillati</taxon>
        <taxon>Actinomycetota</taxon>
        <taxon>Actinomycetes</taxon>
        <taxon>Micrococcales</taxon>
        <taxon>Micrococcaceae</taxon>
        <taxon>Arthrobacter</taxon>
    </lineage>
</organism>
<proteinExistence type="predicted"/>
<comment type="caution">
    <text evidence="2">The sequence shown here is derived from an EMBL/GenBank/DDBJ whole genome shotgun (WGS) entry which is preliminary data.</text>
</comment>
<accession>A0ABT9IQQ2</accession>
<feature type="transmembrane region" description="Helical" evidence="1">
    <location>
        <begin position="12"/>
        <end position="34"/>
    </location>
</feature>
<dbReference type="NCBIfam" id="NF038396">
    <property type="entry name" value="NF038396 family protein"/>
    <property type="match status" value="1"/>
</dbReference>
<keyword evidence="3" id="KW-1185">Reference proteome</keyword>
<dbReference type="Proteomes" id="UP001232725">
    <property type="component" value="Unassembled WGS sequence"/>
</dbReference>
<keyword evidence="1" id="KW-0472">Membrane</keyword>
<evidence type="ECO:0000256" key="1">
    <source>
        <dbReference type="SAM" id="Phobius"/>
    </source>
</evidence>
<evidence type="ECO:0000313" key="3">
    <source>
        <dbReference type="Proteomes" id="UP001232725"/>
    </source>
</evidence>
<feature type="transmembrane region" description="Helical" evidence="1">
    <location>
        <begin position="40"/>
        <end position="61"/>
    </location>
</feature>
<sequence>MKNLLSRSDVLFVLGYMLFPLLGLVTAVLGLFMILGGNRIPGVIVLVVVTQVFVFGSWWALKKRKAALEAEQSAK</sequence>
<gene>
    <name evidence="2" type="ORF">Q9R02_12220</name>
</gene>
<evidence type="ECO:0000313" key="2">
    <source>
        <dbReference type="EMBL" id="MDP5227924.1"/>
    </source>
</evidence>
<protein>
    <submittedName>
        <fullName evidence="2">NF038396 family protein</fullName>
    </submittedName>
</protein>
<keyword evidence="1" id="KW-1133">Transmembrane helix</keyword>
<keyword evidence="1" id="KW-0812">Transmembrane</keyword>
<name>A0ABT9IQQ2_9MICC</name>
<dbReference type="InterPro" id="IPR059228">
    <property type="entry name" value="Integral_mb_put"/>
</dbReference>
<dbReference type="RefSeq" id="WP_305996978.1">
    <property type="nucleotide sequence ID" value="NZ_JAVALS010000009.1"/>
</dbReference>
<reference evidence="2 3" key="1">
    <citation type="submission" date="2023-08" db="EMBL/GenBank/DDBJ databases">
        <title>Arthrobacter horti sp. nov., isolated from forest soil.</title>
        <authorList>
            <person name="Park M."/>
        </authorList>
    </citation>
    <scope>NUCLEOTIDE SEQUENCE [LARGE SCALE GENOMIC DNA]</scope>
    <source>
        <strain evidence="2 3">YJM1</strain>
    </source>
</reference>
<dbReference type="EMBL" id="JAVALS010000009">
    <property type="protein sequence ID" value="MDP5227924.1"/>
    <property type="molecule type" value="Genomic_DNA"/>
</dbReference>